<evidence type="ECO:0008006" key="4">
    <source>
        <dbReference type="Google" id="ProtNLM"/>
    </source>
</evidence>
<name>A0A8J3JDJ7_9ACTN</name>
<comment type="caution">
    <text evidence="2">The sequence shown here is derived from an EMBL/GenBank/DDBJ whole genome shotgun (WGS) entry which is preliminary data.</text>
</comment>
<reference evidence="2 3" key="1">
    <citation type="submission" date="2021-01" db="EMBL/GenBank/DDBJ databases">
        <title>Whole genome shotgun sequence of Catellatospora bangladeshensis NBRC 107357.</title>
        <authorList>
            <person name="Komaki H."/>
            <person name="Tamura T."/>
        </authorList>
    </citation>
    <scope>NUCLEOTIDE SEQUENCE [LARGE SCALE GENOMIC DNA]</scope>
    <source>
        <strain evidence="2 3">NBRC 107357</strain>
    </source>
</reference>
<gene>
    <name evidence="2" type="ORF">Cba03nite_42860</name>
</gene>
<dbReference type="AlphaFoldDB" id="A0A8J3JDJ7"/>
<evidence type="ECO:0000256" key="1">
    <source>
        <dbReference type="SAM" id="SignalP"/>
    </source>
</evidence>
<feature type="chain" id="PRO_5035226042" description="Lipoprotein" evidence="1">
    <location>
        <begin position="22"/>
        <end position="165"/>
    </location>
</feature>
<accession>A0A8J3JDJ7</accession>
<sequence>MRRPYRSLLLATAALLSLAGACDEQTDGDGYLVYSDRGNPPVPGHFTAEPSPYELRLGLRPNGCVTVFTGDVERVPLWPDGTKVSQVSTDPVRYEVVIREGLTLKVTETSGDRFTALGIVDDGSGPLLGPDQVPTKAESLLGFCGVPAAPIAFPSADYFPLHGGD</sequence>
<organism evidence="2 3">
    <name type="scientific">Catellatospora bangladeshensis</name>
    <dbReference type="NCBI Taxonomy" id="310355"/>
    <lineage>
        <taxon>Bacteria</taxon>
        <taxon>Bacillati</taxon>
        <taxon>Actinomycetota</taxon>
        <taxon>Actinomycetes</taxon>
        <taxon>Micromonosporales</taxon>
        <taxon>Micromonosporaceae</taxon>
        <taxon>Catellatospora</taxon>
    </lineage>
</organism>
<dbReference type="RefSeq" id="WP_203748965.1">
    <property type="nucleotide sequence ID" value="NZ_BONF01000026.1"/>
</dbReference>
<dbReference type="PROSITE" id="PS51257">
    <property type="entry name" value="PROKAR_LIPOPROTEIN"/>
    <property type="match status" value="1"/>
</dbReference>
<protein>
    <recommendedName>
        <fullName evidence="4">Lipoprotein</fullName>
    </recommendedName>
</protein>
<dbReference type="EMBL" id="BONF01000026">
    <property type="protein sequence ID" value="GIF82937.1"/>
    <property type="molecule type" value="Genomic_DNA"/>
</dbReference>
<keyword evidence="1" id="KW-0732">Signal</keyword>
<evidence type="ECO:0000313" key="2">
    <source>
        <dbReference type="EMBL" id="GIF82937.1"/>
    </source>
</evidence>
<dbReference type="Proteomes" id="UP000601223">
    <property type="component" value="Unassembled WGS sequence"/>
</dbReference>
<evidence type="ECO:0000313" key="3">
    <source>
        <dbReference type="Proteomes" id="UP000601223"/>
    </source>
</evidence>
<keyword evidence="3" id="KW-1185">Reference proteome</keyword>
<proteinExistence type="predicted"/>
<feature type="signal peptide" evidence="1">
    <location>
        <begin position="1"/>
        <end position="21"/>
    </location>
</feature>